<evidence type="ECO:0000256" key="1">
    <source>
        <dbReference type="ARBA" id="ARBA00023098"/>
    </source>
</evidence>
<accession>A0A372M6A7</accession>
<sequence>MSNGRTAGTALVLGGGGPVGAAWMAGVLAGLAEAGIEPSDADTVVGTSAGALFGTRLLAGESPAGLYERRLTGADRIVLRVTAGQTLRFLLAALSARDSARAARRLGRAALRARTVPEAEVLDTVGEFLRGVREWPAGRLRLTAVDALTGGVHAFDADSGVPLVAAVAAGCAVPLVRPPITADGRRRLNGGTRSTTNPVLADGHRRALVVAPIPSAPGPHPGVRQEAAALAASGTSVGLISPDEQSRRAMGRDLTDYRRQAPAARAGHRQAIAEAARLRESLRV</sequence>
<evidence type="ECO:0000259" key="3">
    <source>
        <dbReference type="PROSITE" id="PS51635"/>
    </source>
</evidence>
<dbReference type="SUPFAM" id="SSF52151">
    <property type="entry name" value="FabD/lysophospholipase-like"/>
    <property type="match status" value="1"/>
</dbReference>
<dbReference type="EMBL" id="QUAK01000083">
    <property type="protein sequence ID" value="RFU85817.1"/>
    <property type="molecule type" value="Genomic_DNA"/>
</dbReference>
<keyword evidence="5" id="KW-1185">Reference proteome</keyword>
<dbReference type="OrthoDB" id="2339873at2"/>
<organism evidence="4 5">
    <name type="scientific">Streptomyces triticagri</name>
    <dbReference type="NCBI Taxonomy" id="2293568"/>
    <lineage>
        <taxon>Bacteria</taxon>
        <taxon>Bacillati</taxon>
        <taxon>Actinomycetota</taxon>
        <taxon>Actinomycetes</taxon>
        <taxon>Kitasatosporales</taxon>
        <taxon>Streptomycetaceae</taxon>
        <taxon>Streptomyces</taxon>
    </lineage>
</organism>
<name>A0A372M6A7_9ACTN</name>
<protein>
    <submittedName>
        <fullName evidence="4">Patatin-like phospholipase family protein</fullName>
    </submittedName>
</protein>
<dbReference type="RefSeq" id="WP_128556614.1">
    <property type="nucleotide sequence ID" value="NZ_QUAK01000083.1"/>
</dbReference>
<feature type="short sequence motif" description="GXSXG" evidence="2">
    <location>
        <begin position="46"/>
        <end position="50"/>
    </location>
</feature>
<evidence type="ECO:0000313" key="5">
    <source>
        <dbReference type="Proteomes" id="UP000263094"/>
    </source>
</evidence>
<dbReference type="Pfam" id="PF01734">
    <property type="entry name" value="Patatin"/>
    <property type="match status" value="1"/>
</dbReference>
<dbReference type="PROSITE" id="PS51635">
    <property type="entry name" value="PNPLA"/>
    <property type="match status" value="1"/>
</dbReference>
<dbReference type="InterPro" id="IPR016035">
    <property type="entry name" value="Acyl_Trfase/lysoPLipase"/>
</dbReference>
<dbReference type="Proteomes" id="UP000263094">
    <property type="component" value="Unassembled WGS sequence"/>
</dbReference>
<feature type="domain" description="PNPLA" evidence="3">
    <location>
        <begin position="12"/>
        <end position="203"/>
    </location>
</feature>
<comment type="caution">
    <text evidence="2">Lacks conserved residue(s) required for the propagation of feature annotation.</text>
</comment>
<keyword evidence="1" id="KW-0443">Lipid metabolism</keyword>
<dbReference type="Gene3D" id="3.40.1090.10">
    <property type="entry name" value="Cytosolic phospholipase A2 catalytic domain"/>
    <property type="match status" value="1"/>
</dbReference>
<dbReference type="AlphaFoldDB" id="A0A372M6A7"/>
<proteinExistence type="predicted"/>
<comment type="caution">
    <text evidence="4">The sequence shown here is derived from an EMBL/GenBank/DDBJ whole genome shotgun (WGS) entry which is preliminary data.</text>
</comment>
<evidence type="ECO:0000256" key="2">
    <source>
        <dbReference type="PROSITE-ProRule" id="PRU01161"/>
    </source>
</evidence>
<gene>
    <name evidence="4" type="ORF">DY218_15575</name>
</gene>
<dbReference type="GO" id="GO:0006629">
    <property type="term" value="P:lipid metabolic process"/>
    <property type="evidence" value="ECO:0007669"/>
    <property type="project" value="UniProtKB-KW"/>
</dbReference>
<dbReference type="InterPro" id="IPR002641">
    <property type="entry name" value="PNPLA_dom"/>
</dbReference>
<evidence type="ECO:0000313" key="4">
    <source>
        <dbReference type="EMBL" id="RFU85817.1"/>
    </source>
</evidence>
<reference evidence="4 5" key="1">
    <citation type="submission" date="2018-08" db="EMBL/GenBank/DDBJ databases">
        <title>Isolation, diversity and antifungal activity of Actinobacteria from wheat.</title>
        <authorList>
            <person name="Han C."/>
        </authorList>
    </citation>
    <scope>NUCLEOTIDE SEQUENCE [LARGE SCALE GENOMIC DNA]</scope>
    <source>
        <strain evidence="4 5">NEAU-YY421</strain>
    </source>
</reference>